<proteinExistence type="predicted"/>
<evidence type="ECO:0000313" key="3">
    <source>
        <dbReference type="Proteomes" id="UP000595437"/>
    </source>
</evidence>
<keyword evidence="2" id="KW-0418">Kinase</keyword>
<reference evidence="3" key="1">
    <citation type="submission" date="2021-01" db="EMBL/GenBank/DDBJ databases">
        <title>Caligus Genome Assembly.</title>
        <authorList>
            <person name="Gallardo-Escarate C."/>
        </authorList>
    </citation>
    <scope>NUCLEOTIDE SEQUENCE [LARGE SCALE GENOMIC DNA]</scope>
</reference>
<dbReference type="AlphaFoldDB" id="A0A7T8JV15"/>
<keyword evidence="1" id="KW-0175">Coiled coil</keyword>
<evidence type="ECO:0000256" key="1">
    <source>
        <dbReference type="SAM" id="Coils"/>
    </source>
</evidence>
<dbReference type="EMBL" id="CP045904">
    <property type="protein sequence ID" value="QQP36237.1"/>
    <property type="molecule type" value="Genomic_DNA"/>
</dbReference>
<accession>A0A7T8JV15</accession>
<sequence length="99" mass="12138">MHLDIAAVEILSFLPEDYFRTQQSWKIEVWEYNERMKAEDTKMIPLAENDLLLRRRKEELQHAQDVKELYERKLQKVNDLYLELSAWKLQLEEKEKMLN</sequence>
<name>A0A7T8JV15_CALRO</name>
<keyword evidence="3" id="KW-1185">Reference proteome</keyword>
<feature type="coiled-coil region" evidence="1">
    <location>
        <begin position="53"/>
        <end position="97"/>
    </location>
</feature>
<keyword evidence="2" id="KW-0808">Transferase</keyword>
<organism evidence="2 3">
    <name type="scientific">Caligus rogercresseyi</name>
    <name type="common">Sea louse</name>
    <dbReference type="NCBI Taxonomy" id="217165"/>
    <lineage>
        <taxon>Eukaryota</taxon>
        <taxon>Metazoa</taxon>
        <taxon>Ecdysozoa</taxon>
        <taxon>Arthropoda</taxon>
        <taxon>Crustacea</taxon>
        <taxon>Multicrustacea</taxon>
        <taxon>Hexanauplia</taxon>
        <taxon>Copepoda</taxon>
        <taxon>Siphonostomatoida</taxon>
        <taxon>Caligidae</taxon>
        <taxon>Caligus</taxon>
    </lineage>
</organism>
<feature type="non-terminal residue" evidence="2">
    <location>
        <position position="99"/>
    </location>
</feature>
<dbReference type="Proteomes" id="UP000595437">
    <property type="component" value="Chromosome 15"/>
</dbReference>
<protein>
    <submittedName>
        <fullName evidence="2">Mitogenactivated protein kinase kinase kinase 13Alike</fullName>
    </submittedName>
</protein>
<gene>
    <name evidence="2" type="ORF">FKW44_021277</name>
</gene>
<evidence type="ECO:0000313" key="2">
    <source>
        <dbReference type="EMBL" id="QQP36237.1"/>
    </source>
</evidence>
<dbReference type="OrthoDB" id="339325at2759"/>
<dbReference type="GO" id="GO:0016301">
    <property type="term" value="F:kinase activity"/>
    <property type="evidence" value="ECO:0007669"/>
    <property type="project" value="UniProtKB-KW"/>
</dbReference>